<evidence type="ECO:0000259" key="3">
    <source>
        <dbReference type="PROSITE" id="PS50887"/>
    </source>
</evidence>
<dbReference type="CDD" id="cd01949">
    <property type="entry name" value="GGDEF"/>
    <property type="match status" value="1"/>
</dbReference>
<evidence type="ECO:0000259" key="2">
    <source>
        <dbReference type="PROSITE" id="PS50883"/>
    </source>
</evidence>
<dbReference type="PANTHER" id="PTHR44757:SF2">
    <property type="entry name" value="BIOFILM ARCHITECTURE MAINTENANCE PROTEIN MBAA"/>
    <property type="match status" value="1"/>
</dbReference>
<feature type="transmembrane region" description="Helical" evidence="1">
    <location>
        <begin position="131"/>
        <end position="155"/>
    </location>
</feature>
<evidence type="ECO:0000256" key="1">
    <source>
        <dbReference type="SAM" id="Phobius"/>
    </source>
</evidence>
<dbReference type="OrthoDB" id="23692at2"/>
<feature type="transmembrane region" description="Helical" evidence="1">
    <location>
        <begin position="7"/>
        <end position="25"/>
    </location>
</feature>
<protein>
    <submittedName>
        <fullName evidence="4">Diguanylate cyclase (GGDEF) domain-containing protein</fullName>
    </submittedName>
</protein>
<keyword evidence="1" id="KW-1133">Transmembrane helix</keyword>
<dbReference type="CDD" id="cd01948">
    <property type="entry name" value="EAL"/>
    <property type="match status" value="1"/>
</dbReference>
<keyword evidence="1" id="KW-0812">Transmembrane</keyword>
<dbReference type="PANTHER" id="PTHR44757">
    <property type="entry name" value="DIGUANYLATE CYCLASE DGCP"/>
    <property type="match status" value="1"/>
</dbReference>
<dbReference type="Gene3D" id="3.20.20.450">
    <property type="entry name" value="EAL domain"/>
    <property type="match status" value="1"/>
</dbReference>
<dbReference type="InterPro" id="IPR000160">
    <property type="entry name" value="GGDEF_dom"/>
</dbReference>
<feature type="transmembrane region" description="Helical" evidence="1">
    <location>
        <begin position="101"/>
        <end position="119"/>
    </location>
</feature>
<feature type="transmembrane region" description="Helical" evidence="1">
    <location>
        <begin position="256"/>
        <end position="281"/>
    </location>
</feature>
<feature type="domain" description="GGDEF" evidence="3">
    <location>
        <begin position="356"/>
        <end position="487"/>
    </location>
</feature>
<gene>
    <name evidence="4" type="ORF">SAMN05421867_11052</name>
</gene>
<dbReference type="InterPro" id="IPR043128">
    <property type="entry name" value="Rev_trsase/Diguanyl_cyclase"/>
</dbReference>
<name>A0A1I0ZC05_9CELL</name>
<dbReference type="PROSITE" id="PS50887">
    <property type="entry name" value="GGDEF"/>
    <property type="match status" value="1"/>
</dbReference>
<dbReference type="EMBL" id="FOKA01000010">
    <property type="protein sequence ID" value="SFB22080.1"/>
    <property type="molecule type" value="Genomic_DNA"/>
</dbReference>
<feature type="transmembrane region" description="Helical" evidence="1">
    <location>
        <begin position="197"/>
        <end position="218"/>
    </location>
</feature>
<dbReference type="InterPro" id="IPR029787">
    <property type="entry name" value="Nucleotide_cyclase"/>
</dbReference>
<dbReference type="PROSITE" id="PS50883">
    <property type="entry name" value="EAL"/>
    <property type="match status" value="1"/>
</dbReference>
<feature type="domain" description="EAL" evidence="2">
    <location>
        <begin position="496"/>
        <end position="748"/>
    </location>
</feature>
<dbReference type="Gene3D" id="3.30.70.270">
    <property type="match status" value="1"/>
</dbReference>
<dbReference type="Proteomes" id="UP000199012">
    <property type="component" value="Unassembled WGS sequence"/>
</dbReference>
<keyword evidence="1" id="KW-0472">Membrane</keyword>
<dbReference type="Pfam" id="PF00990">
    <property type="entry name" value="GGDEF"/>
    <property type="match status" value="1"/>
</dbReference>
<feature type="transmembrane region" description="Helical" evidence="1">
    <location>
        <begin position="287"/>
        <end position="306"/>
    </location>
</feature>
<dbReference type="STRING" id="988821.SAMN05421867_11052"/>
<dbReference type="AlphaFoldDB" id="A0A1I0ZC05"/>
<dbReference type="SUPFAM" id="SSF141868">
    <property type="entry name" value="EAL domain-like"/>
    <property type="match status" value="1"/>
</dbReference>
<dbReference type="SMART" id="SM00267">
    <property type="entry name" value="GGDEF"/>
    <property type="match status" value="1"/>
</dbReference>
<feature type="transmembrane region" description="Helical" evidence="1">
    <location>
        <begin position="67"/>
        <end position="89"/>
    </location>
</feature>
<dbReference type="NCBIfam" id="TIGR00254">
    <property type="entry name" value="GGDEF"/>
    <property type="match status" value="1"/>
</dbReference>
<dbReference type="InterPro" id="IPR035919">
    <property type="entry name" value="EAL_sf"/>
</dbReference>
<sequence length="760" mass="78416">MRGNRGVTVAALAVGAGFAVLVLLRPLPVAAGTLTSYLVQCTTVLVAAVLMAVKARGSAGGLRRARLLISVSLLLATAGGVAVLVLRATGAAVPIPSPADALHFLFVPVCVAGLLSYPVRDDVPGSRTQLVLDGLVATTALWFVTWTAALAPAHVGAGLPPTTAATILAYPASDAFLVAVAAGALRRVAVEARREVGLAVAGLLLYVTSDVAYTVLAAQGRYTAYSWVGALAEAGLLLLVVAFVGSCSGGRLSRTWVRAAATVPWCGVAGALVFAAAAAVLGHDLGGMSLGLLVALMVALCLRQLVATRDRELVARRLRESQARLEHDARHDHLTGLGNLAHARRALEVACAAADDGTIVLLLDLDGFKQVNDSFGHSTGDALLVAVAERLRGAARPADTVCRTGGDEFLVALTATGEEAARAVAEHLLAALARPVEIGARTVVLGASIGLAPVRAGRTPDDVLRDADLAMYQAKAAGRGSAVVFQPWMHERSQRELSVTTALRRALREGGLELDYQPLVRLETGEVTGVEALLRWRPADGPPIPPDEFIGLAEAAGLMPEVDAWVLDRACADLAAWRAAGVPLARTSVNVSRRSLTPALPTTVLAALARHGLRGEDLCVEVTETSVAPDPAAAATVLLQLRAVGVRIALDDFGIGQSSLSELATLPVDVVKLDRSFLAHAGERDGDALVTSVVALCTALGLDVVAEGIEDRATAARLAAAGCAYGQGFALGRPQRPEQVVGVIVTGVGGVRGNALTVPR</sequence>
<dbReference type="RefSeq" id="WP_090033330.1">
    <property type="nucleotide sequence ID" value="NZ_BONM01000011.1"/>
</dbReference>
<dbReference type="SUPFAM" id="SSF55073">
    <property type="entry name" value="Nucleotide cyclase"/>
    <property type="match status" value="1"/>
</dbReference>
<accession>A0A1I0ZC05</accession>
<feature type="transmembrane region" description="Helical" evidence="1">
    <location>
        <begin position="167"/>
        <end position="185"/>
    </location>
</feature>
<keyword evidence="5" id="KW-1185">Reference proteome</keyword>
<organism evidence="4 5">
    <name type="scientific">Cellulomonas marina</name>
    <dbReference type="NCBI Taxonomy" id="988821"/>
    <lineage>
        <taxon>Bacteria</taxon>
        <taxon>Bacillati</taxon>
        <taxon>Actinomycetota</taxon>
        <taxon>Actinomycetes</taxon>
        <taxon>Micrococcales</taxon>
        <taxon>Cellulomonadaceae</taxon>
        <taxon>Cellulomonas</taxon>
    </lineage>
</organism>
<dbReference type="SMART" id="SM00052">
    <property type="entry name" value="EAL"/>
    <property type="match status" value="1"/>
</dbReference>
<evidence type="ECO:0000313" key="4">
    <source>
        <dbReference type="EMBL" id="SFB22080.1"/>
    </source>
</evidence>
<dbReference type="InterPro" id="IPR052155">
    <property type="entry name" value="Biofilm_reg_signaling"/>
</dbReference>
<dbReference type="Pfam" id="PF00563">
    <property type="entry name" value="EAL"/>
    <property type="match status" value="1"/>
</dbReference>
<reference evidence="4 5" key="1">
    <citation type="submission" date="2016-10" db="EMBL/GenBank/DDBJ databases">
        <authorList>
            <person name="de Groot N.N."/>
        </authorList>
    </citation>
    <scope>NUCLEOTIDE SEQUENCE [LARGE SCALE GENOMIC DNA]</scope>
    <source>
        <strain evidence="4 5">CGMCC 4.6945</strain>
    </source>
</reference>
<feature type="transmembrane region" description="Helical" evidence="1">
    <location>
        <begin position="224"/>
        <end position="244"/>
    </location>
</feature>
<evidence type="ECO:0000313" key="5">
    <source>
        <dbReference type="Proteomes" id="UP000199012"/>
    </source>
</evidence>
<proteinExistence type="predicted"/>
<dbReference type="InterPro" id="IPR001633">
    <property type="entry name" value="EAL_dom"/>
</dbReference>
<feature type="transmembrane region" description="Helical" evidence="1">
    <location>
        <begin position="37"/>
        <end position="55"/>
    </location>
</feature>